<accession>A0A1A8ZVU2</accession>
<evidence type="ECO:0000313" key="2">
    <source>
        <dbReference type="Proteomes" id="UP000198765"/>
    </source>
</evidence>
<gene>
    <name evidence="1" type="ORF">GA0070621_3053</name>
</gene>
<dbReference type="OrthoDB" id="5146724at2"/>
<evidence type="ECO:0000313" key="1">
    <source>
        <dbReference type="EMBL" id="SBT47993.1"/>
    </source>
</evidence>
<dbReference type="AlphaFoldDB" id="A0A1A8ZVU2"/>
<protein>
    <submittedName>
        <fullName evidence="1">Uncharacterized protein</fullName>
    </submittedName>
</protein>
<keyword evidence="2" id="KW-1185">Reference proteome</keyword>
<dbReference type="PATRIC" id="fig|299146.4.peg.3171"/>
<name>A0A1A8ZVU2_9ACTN</name>
<dbReference type="Proteomes" id="UP000198765">
    <property type="component" value="Chromosome I"/>
</dbReference>
<dbReference type="EMBL" id="LT594324">
    <property type="protein sequence ID" value="SBT47993.1"/>
    <property type="molecule type" value="Genomic_DNA"/>
</dbReference>
<reference evidence="1 2" key="1">
    <citation type="submission" date="2016-06" db="EMBL/GenBank/DDBJ databases">
        <authorList>
            <person name="Kjaerup R.B."/>
            <person name="Dalgaard T.S."/>
            <person name="Juul-Madsen H.R."/>
        </authorList>
    </citation>
    <scope>NUCLEOTIDE SEQUENCE [LARGE SCALE GENOMIC DNA]</scope>
    <source>
        <strain evidence="1 2">DSM 45248</strain>
    </source>
</reference>
<proteinExistence type="predicted"/>
<dbReference type="RefSeq" id="WP_091196000.1">
    <property type="nucleotide sequence ID" value="NZ_LT594324.1"/>
</dbReference>
<sequence length="146" mass="15880">MSGIDEPVDRTGGELDGFRIGHVPDGVGPEMSDSAGEWDEIAVATRVWERRVDGGYRVDLRVHVLRGDRLCDLAALHDFLADWHERDAAEWEMDDFSHPDGPGLICESEAFWLVEPGVAVAVLLDPEHPEAGALPAVAAAVTRTPT</sequence>
<organism evidence="1 2">
    <name type="scientific">Micromonospora narathiwatensis</name>
    <dbReference type="NCBI Taxonomy" id="299146"/>
    <lineage>
        <taxon>Bacteria</taxon>
        <taxon>Bacillati</taxon>
        <taxon>Actinomycetota</taxon>
        <taxon>Actinomycetes</taxon>
        <taxon>Micromonosporales</taxon>
        <taxon>Micromonosporaceae</taxon>
        <taxon>Micromonospora</taxon>
    </lineage>
</organism>